<dbReference type="PROSITE" id="PS50850">
    <property type="entry name" value="MFS"/>
    <property type="match status" value="1"/>
</dbReference>
<dbReference type="EMBL" id="QDKG01000001">
    <property type="protein sequence ID" value="PVH26889.1"/>
    <property type="molecule type" value="Genomic_DNA"/>
</dbReference>
<evidence type="ECO:0000259" key="7">
    <source>
        <dbReference type="PROSITE" id="PS50850"/>
    </source>
</evidence>
<feature type="transmembrane region" description="Helical" evidence="6">
    <location>
        <begin position="284"/>
        <end position="305"/>
    </location>
</feature>
<keyword evidence="9" id="KW-1185">Reference proteome</keyword>
<feature type="transmembrane region" description="Helical" evidence="6">
    <location>
        <begin position="256"/>
        <end position="277"/>
    </location>
</feature>
<dbReference type="RefSeq" id="WP_116774745.1">
    <property type="nucleotide sequence ID" value="NZ_QDKG01000001.1"/>
</dbReference>
<feature type="transmembrane region" description="Helical" evidence="6">
    <location>
        <begin position="311"/>
        <end position="334"/>
    </location>
</feature>
<dbReference type="AlphaFoldDB" id="A0A2T8HN60"/>
<dbReference type="Gene3D" id="1.20.1250.20">
    <property type="entry name" value="MFS general substrate transporter like domains"/>
    <property type="match status" value="1"/>
</dbReference>
<dbReference type="CDD" id="cd06173">
    <property type="entry name" value="MFS_MefA_like"/>
    <property type="match status" value="1"/>
</dbReference>
<dbReference type="PANTHER" id="PTHR23513">
    <property type="entry name" value="INTEGRAL MEMBRANE EFFLUX PROTEIN-RELATED"/>
    <property type="match status" value="1"/>
</dbReference>
<gene>
    <name evidence="8" type="ORF">DC487_04650</name>
</gene>
<comment type="caution">
    <text evidence="8">The sequence shown here is derived from an EMBL/GenBank/DDBJ whole genome shotgun (WGS) entry which is preliminary data.</text>
</comment>
<feature type="transmembrane region" description="Helical" evidence="6">
    <location>
        <begin position="346"/>
        <end position="368"/>
    </location>
</feature>
<dbReference type="OrthoDB" id="9775268at2"/>
<evidence type="ECO:0000256" key="2">
    <source>
        <dbReference type="ARBA" id="ARBA00022475"/>
    </source>
</evidence>
<feature type="transmembrane region" description="Helical" evidence="6">
    <location>
        <begin position="170"/>
        <end position="187"/>
    </location>
</feature>
<evidence type="ECO:0000256" key="4">
    <source>
        <dbReference type="ARBA" id="ARBA00022989"/>
    </source>
</evidence>
<feature type="transmembrane region" description="Helical" evidence="6">
    <location>
        <begin position="12"/>
        <end position="37"/>
    </location>
</feature>
<dbReference type="InterPro" id="IPR022324">
    <property type="entry name" value="Bacilysin_exporter_BacE_put"/>
</dbReference>
<keyword evidence="2" id="KW-1003">Cell membrane</keyword>
<reference evidence="8 9" key="1">
    <citation type="submission" date="2018-04" db="EMBL/GenBank/DDBJ databases">
        <title>Sphingobacterium cortibacter sp. nov.</title>
        <authorList>
            <person name="Li Y."/>
        </authorList>
    </citation>
    <scope>NUCLEOTIDE SEQUENCE [LARGE SCALE GENOMIC DNA]</scope>
    <source>
        <strain evidence="8 9">2c-3</strain>
    </source>
</reference>
<evidence type="ECO:0000256" key="1">
    <source>
        <dbReference type="ARBA" id="ARBA00004651"/>
    </source>
</evidence>
<feature type="domain" description="Major facilitator superfamily (MFS) profile" evidence="7">
    <location>
        <begin position="169"/>
        <end position="413"/>
    </location>
</feature>
<evidence type="ECO:0000313" key="8">
    <source>
        <dbReference type="EMBL" id="PVH26889.1"/>
    </source>
</evidence>
<dbReference type="GO" id="GO:0022857">
    <property type="term" value="F:transmembrane transporter activity"/>
    <property type="evidence" value="ECO:0007669"/>
    <property type="project" value="InterPro"/>
</dbReference>
<feature type="transmembrane region" description="Helical" evidence="6">
    <location>
        <begin position="75"/>
        <end position="94"/>
    </location>
</feature>
<evidence type="ECO:0000256" key="5">
    <source>
        <dbReference type="ARBA" id="ARBA00023136"/>
    </source>
</evidence>
<dbReference type="InterPro" id="IPR011701">
    <property type="entry name" value="MFS"/>
</dbReference>
<proteinExistence type="predicted"/>
<dbReference type="Pfam" id="PF07690">
    <property type="entry name" value="MFS_1"/>
    <property type="match status" value="1"/>
</dbReference>
<accession>A0A2T8HN60</accession>
<evidence type="ECO:0000256" key="6">
    <source>
        <dbReference type="SAM" id="Phobius"/>
    </source>
</evidence>
<dbReference type="SUPFAM" id="SSF103473">
    <property type="entry name" value="MFS general substrate transporter"/>
    <property type="match status" value="1"/>
</dbReference>
<sequence>MENQKWYRTYLFIWTGQFFSMITSYAVHFAVIIWLSLEHRSPEVLALAGIAGLLPQALIGPFAGVFIDRWDRKKVMMFSDGFIAICALAMTFLLRNEQVDLFWIYALLACRSVGNAFQSPAMQAIAPLIVPEKELLRVSGINQMLQSVSTIAGPALGTLAITYFAIADVLYLDIIGAVLAITSLFFVRIPHLKSESKGSIAAVFTELKEGFGAIHRNRGLGYLFFYAMLVTFFVMPAAIMFPLLTTGYYGGGKWEISLIEIVWGIGMLVGGSVLGILRIKTPKIILVNAMHIILGFSFLLCGAFPSTWFIAFVVITTLSGIAMSIFSAAFMTTIQEEVEPKMLGRVFSLYFSMAVLPSIIGLLFTGLIAEKVGVAPSFIIAGGLVMLVGIASFLTPKLMQLGRRESANADATL</sequence>
<feature type="transmembrane region" description="Helical" evidence="6">
    <location>
        <begin position="223"/>
        <end position="244"/>
    </location>
</feature>
<feature type="transmembrane region" description="Helical" evidence="6">
    <location>
        <begin position="374"/>
        <end position="394"/>
    </location>
</feature>
<dbReference type="PRINTS" id="PR01988">
    <property type="entry name" value="EXPORTERBACE"/>
</dbReference>
<dbReference type="Proteomes" id="UP000245627">
    <property type="component" value="Unassembled WGS sequence"/>
</dbReference>
<feature type="transmembrane region" description="Helical" evidence="6">
    <location>
        <begin position="44"/>
        <end position="63"/>
    </location>
</feature>
<keyword evidence="3 6" id="KW-0812">Transmembrane</keyword>
<organism evidence="8 9">
    <name type="scientific">Sphingobacterium corticibacter</name>
    <dbReference type="NCBI Taxonomy" id="2171749"/>
    <lineage>
        <taxon>Bacteria</taxon>
        <taxon>Pseudomonadati</taxon>
        <taxon>Bacteroidota</taxon>
        <taxon>Sphingobacteriia</taxon>
        <taxon>Sphingobacteriales</taxon>
        <taxon>Sphingobacteriaceae</taxon>
        <taxon>Sphingobacterium</taxon>
    </lineage>
</organism>
<evidence type="ECO:0000256" key="3">
    <source>
        <dbReference type="ARBA" id="ARBA00022692"/>
    </source>
</evidence>
<evidence type="ECO:0000313" key="9">
    <source>
        <dbReference type="Proteomes" id="UP000245627"/>
    </source>
</evidence>
<dbReference type="InterPro" id="IPR020846">
    <property type="entry name" value="MFS_dom"/>
</dbReference>
<protein>
    <submittedName>
        <fullName evidence="8">MFS transporter</fullName>
    </submittedName>
</protein>
<dbReference type="PANTHER" id="PTHR23513:SF6">
    <property type="entry name" value="MAJOR FACILITATOR SUPERFAMILY ASSOCIATED DOMAIN-CONTAINING PROTEIN"/>
    <property type="match status" value="1"/>
</dbReference>
<keyword evidence="5 6" id="KW-0472">Membrane</keyword>
<dbReference type="GO" id="GO:0005886">
    <property type="term" value="C:plasma membrane"/>
    <property type="evidence" value="ECO:0007669"/>
    <property type="project" value="UniProtKB-SubCell"/>
</dbReference>
<comment type="subcellular location">
    <subcellularLocation>
        <location evidence="1">Cell membrane</location>
        <topology evidence="1">Multi-pass membrane protein</topology>
    </subcellularLocation>
</comment>
<dbReference type="InterPro" id="IPR036259">
    <property type="entry name" value="MFS_trans_sf"/>
</dbReference>
<name>A0A2T8HN60_9SPHI</name>
<keyword evidence="4 6" id="KW-1133">Transmembrane helix</keyword>